<feature type="transmembrane region" description="Helical" evidence="6">
    <location>
        <begin position="318"/>
        <end position="339"/>
    </location>
</feature>
<evidence type="ECO:0000256" key="3">
    <source>
        <dbReference type="ARBA" id="ARBA00022692"/>
    </source>
</evidence>
<evidence type="ECO:0000256" key="5">
    <source>
        <dbReference type="ARBA" id="ARBA00023136"/>
    </source>
</evidence>
<organism evidence="8 9">
    <name type="scientific">Allokutzneria oryzae</name>
    <dbReference type="NCBI Taxonomy" id="1378989"/>
    <lineage>
        <taxon>Bacteria</taxon>
        <taxon>Bacillati</taxon>
        <taxon>Actinomycetota</taxon>
        <taxon>Actinomycetes</taxon>
        <taxon>Pseudonocardiales</taxon>
        <taxon>Pseudonocardiaceae</taxon>
        <taxon>Allokutzneria</taxon>
    </lineage>
</organism>
<dbReference type="PROSITE" id="PS50850">
    <property type="entry name" value="MFS"/>
    <property type="match status" value="1"/>
</dbReference>
<evidence type="ECO:0000259" key="7">
    <source>
        <dbReference type="PROSITE" id="PS50850"/>
    </source>
</evidence>
<feature type="transmembrane region" description="Helical" evidence="6">
    <location>
        <begin position="87"/>
        <end position="105"/>
    </location>
</feature>
<feature type="transmembrane region" description="Helical" evidence="6">
    <location>
        <begin position="292"/>
        <end position="312"/>
    </location>
</feature>
<dbReference type="InterPro" id="IPR011701">
    <property type="entry name" value="MFS"/>
</dbReference>
<dbReference type="EMBL" id="JBHLZU010000014">
    <property type="protein sequence ID" value="MFB9905607.1"/>
    <property type="molecule type" value="Genomic_DNA"/>
</dbReference>
<name>A0ABV5ZXH7_9PSEU</name>
<evidence type="ECO:0000256" key="4">
    <source>
        <dbReference type="ARBA" id="ARBA00022989"/>
    </source>
</evidence>
<dbReference type="CDD" id="cd06173">
    <property type="entry name" value="MFS_MefA_like"/>
    <property type="match status" value="1"/>
</dbReference>
<dbReference type="Pfam" id="PF07690">
    <property type="entry name" value="MFS_1"/>
    <property type="match status" value="1"/>
</dbReference>
<feature type="domain" description="Major facilitator superfamily (MFS) profile" evidence="7">
    <location>
        <begin position="12"/>
        <end position="405"/>
    </location>
</feature>
<sequence>MAELTPLRRNKQFQLLWFGSAVSQLGTELTRLAMPLLVLALTGSPGWAGVVAGARTAAFIVTQMPAGILVDRWDRRRTLIASQGAQLVNAAVLALLIVTDGARIWHFVVLGVVDGICTAFSGPARTIAIRGVVPAEQLRGAYAQEEARSHAARLLGPPLGGLLYGIGRAVPFVLDVLTFLVAFLCSVFAKVPRRPATTNSAEEAAPRKRTMRREAAEAAAWLWRQRGLRGVCAAVMAMNLLGPAILIPLIVLVGQRGGGALTTGMVLAGIGIGGLVGALLSDRIGGLLPAGMLLISILAAFGVADLVMVLPLGSWWPMVPLLITAVFTPTLNVLLSVAVSRLVPHEMLGRLDAMLTVAVMGLSPLAPVLGGALAAGLGGAGAIVVLGVGFLLVAAAAATSRELRHFTEEAPAEVAGDAEPSKKD</sequence>
<dbReference type="InterPro" id="IPR020846">
    <property type="entry name" value="MFS_dom"/>
</dbReference>
<feature type="transmembrane region" description="Helical" evidence="6">
    <location>
        <begin position="231"/>
        <end position="253"/>
    </location>
</feature>
<dbReference type="Gene3D" id="1.20.1250.20">
    <property type="entry name" value="MFS general substrate transporter like domains"/>
    <property type="match status" value="1"/>
</dbReference>
<feature type="transmembrane region" description="Helical" evidence="6">
    <location>
        <begin position="351"/>
        <end position="374"/>
    </location>
</feature>
<evidence type="ECO:0000313" key="8">
    <source>
        <dbReference type="EMBL" id="MFB9905607.1"/>
    </source>
</evidence>
<dbReference type="RefSeq" id="WP_377852910.1">
    <property type="nucleotide sequence ID" value="NZ_JBHLZU010000014.1"/>
</dbReference>
<evidence type="ECO:0000256" key="2">
    <source>
        <dbReference type="ARBA" id="ARBA00022475"/>
    </source>
</evidence>
<evidence type="ECO:0000256" key="1">
    <source>
        <dbReference type="ARBA" id="ARBA00004651"/>
    </source>
</evidence>
<comment type="caution">
    <text evidence="8">The sequence shown here is derived from an EMBL/GenBank/DDBJ whole genome shotgun (WGS) entry which is preliminary data.</text>
</comment>
<proteinExistence type="predicted"/>
<evidence type="ECO:0000313" key="9">
    <source>
        <dbReference type="Proteomes" id="UP001589693"/>
    </source>
</evidence>
<reference evidence="8 9" key="1">
    <citation type="submission" date="2024-09" db="EMBL/GenBank/DDBJ databases">
        <authorList>
            <person name="Sun Q."/>
            <person name="Mori K."/>
        </authorList>
    </citation>
    <scope>NUCLEOTIDE SEQUENCE [LARGE SCALE GENOMIC DNA]</scope>
    <source>
        <strain evidence="8 9">TBRC 7907</strain>
    </source>
</reference>
<feature type="transmembrane region" description="Helical" evidence="6">
    <location>
        <begin position="380"/>
        <end position="398"/>
    </location>
</feature>
<keyword evidence="5 6" id="KW-0472">Membrane</keyword>
<protein>
    <submittedName>
        <fullName evidence="8">MFS transporter</fullName>
    </submittedName>
</protein>
<keyword evidence="2" id="KW-1003">Cell membrane</keyword>
<feature type="transmembrane region" description="Helical" evidence="6">
    <location>
        <begin position="169"/>
        <end position="189"/>
    </location>
</feature>
<dbReference type="PANTHER" id="PTHR23513:SF11">
    <property type="entry name" value="STAPHYLOFERRIN A TRANSPORTER"/>
    <property type="match status" value="1"/>
</dbReference>
<feature type="transmembrane region" description="Helical" evidence="6">
    <location>
        <begin position="259"/>
        <end position="280"/>
    </location>
</feature>
<keyword evidence="3 6" id="KW-0812">Transmembrane</keyword>
<keyword evidence="4 6" id="KW-1133">Transmembrane helix</keyword>
<keyword evidence="9" id="KW-1185">Reference proteome</keyword>
<dbReference type="PANTHER" id="PTHR23513">
    <property type="entry name" value="INTEGRAL MEMBRANE EFFLUX PROTEIN-RELATED"/>
    <property type="match status" value="1"/>
</dbReference>
<evidence type="ECO:0000256" key="6">
    <source>
        <dbReference type="SAM" id="Phobius"/>
    </source>
</evidence>
<dbReference type="Proteomes" id="UP001589693">
    <property type="component" value="Unassembled WGS sequence"/>
</dbReference>
<accession>A0ABV5ZXH7</accession>
<dbReference type="SUPFAM" id="SSF103473">
    <property type="entry name" value="MFS general substrate transporter"/>
    <property type="match status" value="1"/>
</dbReference>
<comment type="subcellular location">
    <subcellularLocation>
        <location evidence="1">Cell membrane</location>
        <topology evidence="1">Multi-pass membrane protein</topology>
    </subcellularLocation>
</comment>
<gene>
    <name evidence="8" type="ORF">ACFFQA_16870</name>
</gene>
<dbReference type="InterPro" id="IPR036259">
    <property type="entry name" value="MFS_trans_sf"/>
</dbReference>